<feature type="domain" description="Putative phage metallopeptidase" evidence="1">
    <location>
        <begin position="4"/>
        <end position="112"/>
    </location>
</feature>
<evidence type="ECO:0000313" key="2">
    <source>
        <dbReference type="EMBL" id="OGM76108.1"/>
    </source>
</evidence>
<evidence type="ECO:0000259" key="1">
    <source>
        <dbReference type="Pfam" id="PF18894"/>
    </source>
</evidence>
<dbReference type="Pfam" id="PF18894">
    <property type="entry name" value="PhageMetallopep"/>
    <property type="match status" value="1"/>
</dbReference>
<dbReference type="EMBL" id="MGHU01000065">
    <property type="protein sequence ID" value="OGM76108.1"/>
    <property type="molecule type" value="Genomic_DNA"/>
</dbReference>
<sequence length="127" mass="14707">MVMKFAEASDILTLTRRVINESQITWVNFEDLFFMRSTGSSSRAIARIWGFPKVWQLALQIGPKYIIEVVSEKFDRLSDEKKYEVIAHELNHIPRNFSGALLPHTRRGKSNFKDRLKQILASRAQGL</sequence>
<accession>A0A1F8CK41</accession>
<dbReference type="AlphaFoldDB" id="A0A1F8CK41"/>
<dbReference type="Proteomes" id="UP000179241">
    <property type="component" value="Unassembled WGS sequence"/>
</dbReference>
<protein>
    <recommendedName>
        <fullName evidence="1">Putative phage metallopeptidase domain-containing protein</fullName>
    </recommendedName>
</protein>
<reference evidence="2 3" key="1">
    <citation type="journal article" date="2016" name="Nat. Commun.">
        <title>Thousands of microbial genomes shed light on interconnected biogeochemical processes in an aquifer system.</title>
        <authorList>
            <person name="Anantharaman K."/>
            <person name="Brown C.T."/>
            <person name="Hug L.A."/>
            <person name="Sharon I."/>
            <person name="Castelle C.J."/>
            <person name="Probst A.J."/>
            <person name="Thomas B.C."/>
            <person name="Singh A."/>
            <person name="Wilkins M.J."/>
            <person name="Karaoz U."/>
            <person name="Brodie E.L."/>
            <person name="Williams K.H."/>
            <person name="Hubbard S.S."/>
            <person name="Banfield J.F."/>
        </authorList>
    </citation>
    <scope>NUCLEOTIDE SEQUENCE [LARGE SCALE GENOMIC DNA]</scope>
</reference>
<proteinExistence type="predicted"/>
<name>A0A1F8CK41_9BACT</name>
<gene>
    <name evidence="2" type="ORF">A2188_00395</name>
</gene>
<comment type="caution">
    <text evidence="2">The sequence shown here is derived from an EMBL/GenBank/DDBJ whole genome shotgun (WGS) entry which is preliminary data.</text>
</comment>
<organism evidence="2 3">
    <name type="scientific">Candidatus Woesebacteria bacterium RIFOXYA1_FULL_43_9</name>
    <dbReference type="NCBI Taxonomy" id="1802534"/>
    <lineage>
        <taxon>Bacteria</taxon>
        <taxon>Candidatus Woeseibacteriota</taxon>
    </lineage>
</organism>
<dbReference type="InterPro" id="IPR043998">
    <property type="entry name" value="Put_Metallopep"/>
</dbReference>
<evidence type="ECO:0000313" key="3">
    <source>
        <dbReference type="Proteomes" id="UP000179241"/>
    </source>
</evidence>